<evidence type="ECO:0000256" key="2">
    <source>
        <dbReference type="ARBA" id="ARBA00007613"/>
    </source>
</evidence>
<accession>A0ABV7AW18</accession>
<dbReference type="EMBL" id="JBHRSJ010000034">
    <property type="protein sequence ID" value="MFC2973748.1"/>
    <property type="molecule type" value="Genomic_DNA"/>
</dbReference>
<evidence type="ECO:0000256" key="3">
    <source>
        <dbReference type="ARBA" id="ARBA00022448"/>
    </source>
</evidence>
<protein>
    <submittedName>
        <fullName evidence="9">TolC family protein</fullName>
    </submittedName>
</protein>
<dbReference type="RefSeq" id="WP_377815591.1">
    <property type="nucleotide sequence ID" value="NZ_JBHRSJ010000034.1"/>
</dbReference>
<gene>
    <name evidence="9" type="ORF">ACFOJE_16205</name>
</gene>
<name>A0ABV7AW18_9GAMM</name>
<feature type="chain" id="PRO_5046398226" evidence="8">
    <location>
        <begin position="20"/>
        <end position="412"/>
    </location>
</feature>
<dbReference type="Proteomes" id="UP001595457">
    <property type="component" value="Unassembled WGS sequence"/>
</dbReference>
<keyword evidence="3" id="KW-0813">Transport</keyword>
<dbReference type="Pfam" id="PF02321">
    <property type="entry name" value="OEP"/>
    <property type="match status" value="2"/>
</dbReference>
<comment type="subcellular location">
    <subcellularLocation>
        <location evidence="1">Cell outer membrane</location>
    </subcellularLocation>
</comment>
<sequence>MKFRKLLIGLLIASGTVQAVEPLSPPGLLPIEVARPLLEQDPGVASARAGLEVARQQAGILERSPHEWNISGQLNQRHLYNADKTYSEWNANLQKGIRLPNKAAADRRIGKATVDESFAAYGAALIQSSRELIVLWVDWLAAERGHELAKSNLKSAQANLDAVEKRSRAGDASQLDVSLARAELADQRRLENDAKTQADATWSLLSTRFPGLERRGATLPEPLPIKEEASLWRQRVIGESHALQVMQARTRNAQAQADRARADKIPDPTLGVYSASENGHERVFGLTFSVPIPTGLRSANSAKALAAVEVSRQDEELAKRQLEAAIAGAVATARGSYESMQIAKEGAASMQENAKLMQRAYALGEAELQAMLISRRQANAAQSSALQAQVAALKAYYGLLADAQLIWGLDSD</sequence>
<dbReference type="SUPFAM" id="SSF56954">
    <property type="entry name" value="Outer membrane efflux proteins (OEP)"/>
    <property type="match status" value="1"/>
</dbReference>
<evidence type="ECO:0000256" key="4">
    <source>
        <dbReference type="ARBA" id="ARBA00022452"/>
    </source>
</evidence>
<evidence type="ECO:0000256" key="8">
    <source>
        <dbReference type="SAM" id="SignalP"/>
    </source>
</evidence>
<keyword evidence="10" id="KW-1185">Reference proteome</keyword>
<feature type="signal peptide" evidence="8">
    <location>
        <begin position="1"/>
        <end position="19"/>
    </location>
</feature>
<keyword evidence="8" id="KW-0732">Signal</keyword>
<dbReference type="Gene3D" id="1.20.1600.10">
    <property type="entry name" value="Outer membrane efflux proteins (OEP)"/>
    <property type="match status" value="1"/>
</dbReference>
<evidence type="ECO:0000256" key="6">
    <source>
        <dbReference type="ARBA" id="ARBA00023136"/>
    </source>
</evidence>
<dbReference type="PANTHER" id="PTHR30026">
    <property type="entry name" value="OUTER MEMBRANE PROTEIN TOLC"/>
    <property type="match status" value="1"/>
</dbReference>
<reference evidence="10" key="1">
    <citation type="journal article" date="2019" name="Int. J. Syst. Evol. Microbiol.">
        <title>The Global Catalogue of Microorganisms (GCM) 10K type strain sequencing project: providing services to taxonomists for standard genome sequencing and annotation.</title>
        <authorList>
            <consortium name="The Broad Institute Genomics Platform"/>
            <consortium name="The Broad Institute Genome Sequencing Center for Infectious Disease"/>
            <person name="Wu L."/>
            <person name="Ma J."/>
        </authorList>
    </citation>
    <scope>NUCLEOTIDE SEQUENCE [LARGE SCALE GENOMIC DNA]</scope>
    <source>
        <strain evidence="10">KCTC 62195</strain>
    </source>
</reference>
<dbReference type="PANTHER" id="PTHR30026:SF20">
    <property type="entry name" value="OUTER MEMBRANE PROTEIN TOLC"/>
    <property type="match status" value="1"/>
</dbReference>
<keyword evidence="7" id="KW-0998">Cell outer membrane</keyword>
<evidence type="ECO:0000256" key="5">
    <source>
        <dbReference type="ARBA" id="ARBA00022692"/>
    </source>
</evidence>
<evidence type="ECO:0000313" key="9">
    <source>
        <dbReference type="EMBL" id="MFC2973748.1"/>
    </source>
</evidence>
<organism evidence="9 10">
    <name type="scientific">Azotobacter bryophylli</name>
    <dbReference type="NCBI Taxonomy" id="1986537"/>
    <lineage>
        <taxon>Bacteria</taxon>
        <taxon>Pseudomonadati</taxon>
        <taxon>Pseudomonadota</taxon>
        <taxon>Gammaproteobacteria</taxon>
        <taxon>Pseudomonadales</taxon>
        <taxon>Pseudomonadaceae</taxon>
        <taxon>Azotobacter</taxon>
    </lineage>
</organism>
<proteinExistence type="inferred from homology"/>
<comment type="caution">
    <text evidence="9">The sequence shown here is derived from an EMBL/GenBank/DDBJ whole genome shotgun (WGS) entry which is preliminary data.</text>
</comment>
<evidence type="ECO:0000256" key="7">
    <source>
        <dbReference type="ARBA" id="ARBA00023237"/>
    </source>
</evidence>
<comment type="similarity">
    <text evidence="2">Belongs to the outer membrane factor (OMF) (TC 1.B.17) family.</text>
</comment>
<dbReference type="InterPro" id="IPR051906">
    <property type="entry name" value="TolC-like"/>
</dbReference>
<keyword evidence="4" id="KW-1134">Transmembrane beta strand</keyword>
<evidence type="ECO:0000313" key="10">
    <source>
        <dbReference type="Proteomes" id="UP001595457"/>
    </source>
</evidence>
<evidence type="ECO:0000256" key="1">
    <source>
        <dbReference type="ARBA" id="ARBA00004442"/>
    </source>
</evidence>
<keyword evidence="5" id="KW-0812">Transmembrane</keyword>
<keyword evidence="6" id="KW-0472">Membrane</keyword>
<dbReference type="InterPro" id="IPR003423">
    <property type="entry name" value="OMP_efflux"/>
</dbReference>